<dbReference type="Proteomes" id="UP001501842">
    <property type="component" value="Unassembled WGS sequence"/>
</dbReference>
<comment type="caution">
    <text evidence="2">The sequence shown here is derived from an EMBL/GenBank/DDBJ whole genome shotgun (WGS) entry which is preliminary data.</text>
</comment>
<accession>A0ABN3UG26</accession>
<feature type="transmembrane region" description="Helical" evidence="1">
    <location>
        <begin position="12"/>
        <end position="30"/>
    </location>
</feature>
<evidence type="ECO:0000256" key="1">
    <source>
        <dbReference type="SAM" id="Phobius"/>
    </source>
</evidence>
<keyword evidence="1" id="KW-0812">Transmembrane</keyword>
<dbReference type="EMBL" id="BAAATZ010000021">
    <property type="protein sequence ID" value="GAA2731987.1"/>
    <property type="molecule type" value="Genomic_DNA"/>
</dbReference>
<reference evidence="2 3" key="1">
    <citation type="journal article" date="2019" name="Int. J. Syst. Evol. Microbiol.">
        <title>The Global Catalogue of Microorganisms (GCM) 10K type strain sequencing project: providing services to taxonomists for standard genome sequencing and annotation.</title>
        <authorList>
            <consortium name="The Broad Institute Genomics Platform"/>
            <consortium name="The Broad Institute Genome Sequencing Center for Infectious Disease"/>
            <person name="Wu L."/>
            <person name="Ma J."/>
        </authorList>
    </citation>
    <scope>NUCLEOTIDE SEQUENCE [LARGE SCALE GENOMIC DNA]</scope>
    <source>
        <strain evidence="2 3">JCM 8201</strain>
    </source>
</reference>
<organism evidence="2 3">
    <name type="scientific">Actinocorallia aurantiaca</name>
    <dbReference type="NCBI Taxonomy" id="46204"/>
    <lineage>
        <taxon>Bacteria</taxon>
        <taxon>Bacillati</taxon>
        <taxon>Actinomycetota</taxon>
        <taxon>Actinomycetes</taxon>
        <taxon>Streptosporangiales</taxon>
        <taxon>Thermomonosporaceae</taxon>
        <taxon>Actinocorallia</taxon>
    </lineage>
</organism>
<proteinExistence type="predicted"/>
<evidence type="ECO:0000313" key="3">
    <source>
        <dbReference type="Proteomes" id="UP001501842"/>
    </source>
</evidence>
<sequence>MARFFVWLLKNADAAIALVIAVVVAIFGLSDDPDPGLVASATLLVLGLLAAGILRDRYRSAPVEEEIRGSLRSLGALPERLERIDGFERLVRRTRHALDESSAVQVMGGDEVAAALASARRGTDRWIFKGGTGTYIRAVTLPRCVEDAKRERRALLFRLEIIDPSDEEVCDTYARFRRAGAPAGEEHEPWTLERTRKESYATILAACYQRDRYRLLDIDIGLSRTMTTFRWDLSSSCVVITREDPSAPALRVDKGKFYYDWCYTELLNSLDQARRVPIELARTARLSEEPTVEEVRRLFQVLDLPLPRSFGDRDVADIARRALRAVDPYGDPSERPL</sequence>
<dbReference type="RefSeq" id="WP_344453032.1">
    <property type="nucleotide sequence ID" value="NZ_BAAATZ010000021.1"/>
</dbReference>
<feature type="transmembrane region" description="Helical" evidence="1">
    <location>
        <begin position="36"/>
        <end position="54"/>
    </location>
</feature>
<protein>
    <submittedName>
        <fullName evidence="2">Uncharacterized protein</fullName>
    </submittedName>
</protein>
<keyword evidence="1" id="KW-0472">Membrane</keyword>
<name>A0ABN3UG26_9ACTN</name>
<evidence type="ECO:0000313" key="2">
    <source>
        <dbReference type="EMBL" id="GAA2731987.1"/>
    </source>
</evidence>
<keyword evidence="3" id="KW-1185">Reference proteome</keyword>
<gene>
    <name evidence="2" type="ORF">GCM10010439_48690</name>
</gene>
<keyword evidence="1" id="KW-1133">Transmembrane helix</keyword>